<evidence type="ECO:0000313" key="4">
    <source>
        <dbReference type="EMBL" id="KAK1933439.1"/>
    </source>
</evidence>
<dbReference type="PANTHER" id="PTHR44200:SF1">
    <property type="entry name" value="DNAJ HOMOLOG SUBFAMILY C MEMBER 7"/>
    <property type="match status" value="1"/>
</dbReference>
<dbReference type="PANTHER" id="PTHR44200">
    <property type="entry name" value="DNAJ HOMOLOG SUBFAMILY C MEMBER 7"/>
    <property type="match status" value="1"/>
</dbReference>
<feature type="compositionally biased region" description="Basic and acidic residues" evidence="2">
    <location>
        <begin position="895"/>
        <end position="907"/>
    </location>
</feature>
<dbReference type="Pfam" id="PF00226">
    <property type="entry name" value="DnaJ"/>
    <property type="match status" value="1"/>
</dbReference>
<feature type="domain" description="J" evidence="3">
    <location>
        <begin position="792"/>
        <end position="864"/>
    </location>
</feature>
<feature type="coiled-coil region" evidence="1">
    <location>
        <begin position="252"/>
        <end position="342"/>
    </location>
</feature>
<feature type="compositionally biased region" description="Basic and acidic residues" evidence="2">
    <location>
        <begin position="852"/>
        <end position="870"/>
    </location>
</feature>
<proteinExistence type="predicted"/>
<dbReference type="AlphaFoldDB" id="A0AAD9G7R9"/>
<evidence type="ECO:0000256" key="2">
    <source>
        <dbReference type="SAM" id="MobiDB-lite"/>
    </source>
</evidence>
<comment type="caution">
    <text evidence="4">The sequence shown here is derived from an EMBL/GenBank/DDBJ whole genome shotgun (WGS) entry which is preliminary data.</text>
</comment>
<evidence type="ECO:0000256" key="1">
    <source>
        <dbReference type="SAM" id="Coils"/>
    </source>
</evidence>
<dbReference type="SMART" id="SM00028">
    <property type="entry name" value="TPR"/>
    <property type="match status" value="2"/>
</dbReference>
<evidence type="ECO:0000313" key="5">
    <source>
        <dbReference type="Proteomes" id="UP001195914"/>
    </source>
</evidence>
<reference evidence="4" key="1">
    <citation type="journal article" date="2014" name="Nucleic Acids Res.">
        <title>The evolutionary dynamics of variant antigen genes in Babesia reveal a history of genomic innovation underlying host-parasite interaction.</title>
        <authorList>
            <person name="Jackson A.P."/>
            <person name="Otto T.D."/>
            <person name="Darby A."/>
            <person name="Ramaprasad A."/>
            <person name="Xia D."/>
            <person name="Echaide I.E."/>
            <person name="Farber M."/>
            <person name="Gahlot S."/>
            <person name="Gamble J."/>
            <person name="Gupta D."/>
            <person name="Gupta Y."/>
            <person name="Jackson L."/>
            <person name="Malandrin L."/>
            <person name="Malas T.B."/>
            <person name="Moussa E."/>
            <person name="Nair M."/>
            <person name="Reid A.J."/>
            <person name="Sanders M."/>
            <person name="Sharma J."/>
            <person name="Tracey A."/>
            <person name="Quail M.A."/>
            <person name="Weir W."/>
            <person name="Wastling J.M."/>
            <person name="Hall N."/>
            <person name="Willadsen P."/>
            <person name="Lingelbach K."/>
            <person name="Shiels B."/>
            <person name="Tait A."/>
            <person name="Berriman M."/>
            <person name="Allred D.R."/>
            <person name="Pain A."/>
        </authorList>
    </citation>
    <scope>NUCLEOTIDE SEQUENCE</scope>
    <source>
        <strain evidence="4">1802A</strain>
    </source>
</reference>
<keyword evidence="1" id="KW-0175">Coiled coil</keyword>
<keyword evidence="5" id="KW-1185">Reference proteome</keyword>
<dbReference type="InterPro" id="IPR036869">
    <property type="entry name" value="J_dom_sf"/>
</dbReference>
<dbReference type="Gene3D" id="1.10.287.110">
    <property type="entry name" value="DnaJ domain"/>
    <property type="match status" value="1"/>
</dbReference>
<dbReference type="SUPFAM" id="SSF48452">
    <property type="entry name" value="TPR-like"/>
    <property type="match status" value="1"/>
</dbReference>
<evidence type="ECO:0000259" key="3">
    <source>
        <dbReference type="PROSITE" id="PS50076"/>
    </source>
</evidence>
<dbReference type="InterPro" id="IPR052758">
    <property type="entry name" value="SRC_co-chaperone"/>
</dbReference>
<dbReference type="Proteomes" id="UP001195914">
    <property type="component" value="Unassembled WGS sequence"/>
</dbReference>
<dbReference type="PROSITE" id="PS50076">
    <property type="entry name" value="DNAJ_2"/>
    <property type="match status" value="1"/>
</dbReference>
<dbReference type="SUPFAM" id="SSF46565">
    <property type="entry name" value="Chaperone J-domain"/>
    <property type="match status" value="1"/>
</dbReference>
<name>A0AAD9G7R9_BABDI</name>
<dbReference type="SMART" id="SM00271">
    <property type="entry name" value="DnaJ"/>
    <property type="match status" value="1"/>
</dbReference>
<accession>A0AAD9G7R9</accession>
<dbReference type="CDD" id="cd06257">
    <property type="entry name" value="DnaJ"/>
    <property type="match status" value="1"/>
</dbReference>
<protein>
    <recommendedName>
        <fullName evidence="3">J domain-containing protein</fullName>
    </recommendedName>
</protein>
<feature type="compositionally biased region" description="Basic and acidic residues" evidence="2">
    <location>
        <begin position="877"/>
        <end position="888"/>
    </location>
</feature>
<organism evidence="4 5">
    <name type="scientific">Babesia divergens</name>
    <dbReference type="NCBI Taxonomy" id="32595"/>
    <lineage>
        <taxon>Eukaryota</taxon>
        <taxon>Sar</taxon>
        <taxon>Alveolata</taxon>
        <taxon>Apicomplexa</taxon>
        <taxon>Aconoidasida</taxon>
        <taxon>Piroplasmida</taxon>
        <taxon>Babesiidae</taxon>
        <taxon>Babesia</taxon>
    </lineage>
</organism>
<dbReference type="InterPro" id="IPR019734">
    <property type="entry name" value="TPR_rpt"/>
</dbReference>
<sequence length="936" mass="108163">MDDVDRAPTADSRQLARGGKCRANIAERRHFTECTSEDRLHKYLKELRKGMVPAYESRCEKGKCSSLTEGNLKENKTYRWTGTDHLSKTQTDDHWKRMMRIHGTATNGKVTEGNVSKWNEVDEPLLHHNTSMLHYSSGFEDVSHSDDIYELESSPSDDVYSGGNNTQFKTEDVTAPLTKCMEMMDQISEASSQEETKPDVGLTDNRKVSDITGATMPSRRVTKVKHNLYDNKDELEKESIYEELDVHDYPAYDDEERNRQDYRNQVKSLRSIADKIESLVNNKGQRSLNHSQKCLALSNRLRTQNEELMDLRRRVSKYEILKREMNDRIRELENQLKSSRARGGVGDVLLDSGMKASTDIGAAETLPPMILETNDLDTKTRAYIRILKSNLYASREYSLTASFQTDLYRALHELPEVVHCKDIVHYINECIISDSDVLHTRLRNSALRQGIMRIFVEGHLSPFTNRYPFPPEFEQKIVAEIEASKPLRRFSMAPSQTHDLQREKTGIVMNRLVLRSVFKYSHINNLYNYLFTALYWDEFRVVNILKDAIGDKFIDFQMAPIYKKHFRHPLMWAFGDACNSTQAYRYMKALNFDFAEFPVDPNDGENLWHRVVKGSAVKVAQSLRSYILYTDFLNRKDQRGETPLEITKGRIRKELLTLVVVDVATKGSELYKKNDFEAALRLYSDAIEKQIEALSIDRDAKDDLRDVNLGKLYYNKARSLIHLNRWTETVDACEQCVEHIPSYTNAYVTCIQAYEKLLDWENAAKMYCLMGENCGVVDDNKMETLQSQLGATMFQILGLPNSATPKEIRQAFNQLCKQWHPDKIGVEKMKSDLKRRSMNQFNRIYDARQKLLDDSTRDLEQKRPETKYKAPEPITEPEQKPSEDKSGRESSGIEPLKDHIYKLKGDSQNDSTVDVHLLQTAVDRLQQQIDEMHPIT</sequence>
<gene>
    <name evidence="4" type="ORF">X943_003674</name>
</gene>
<feature type="region of interest" description="Disordered" evidence="2">
    <location>
        <begin position="852"/>
        <end position="910"/>
    </location>
</feature>
<dbReference type="InterPro" id="IPR011990">
    <property type="entry name" value="TPR-like_helical_dom_sf"/>
</dbReference>
<dbReference type="InterPro" id="IPR001623">
    <property type="entry name" value="DnaJ_domain"/>
</dbReference>
<dbReference type="EMBL" id="JAHBMH010000073">
    <property type="protein sequence ID" value="KAK1933439.1"/>
    <property type="molecule type" value="Genomic_DNA"/>
</dbReference>
<reference evidence="4" key="2">
    <citation type="submission" date="2021-05" db="EMBL/GenBank/DDBJ databases">
        <authorList>
            <person name="Pain A."/>
        </authorList>
    </citation>
    <scope>NUCLEOTIDE SEQUENCE</scope>
    <source>
        <strain evidence="4">1802A</strain>
    </source>
</reference>
<dbReference type="Gene3D" id="1.25.40.10">
    <property type="entry name" value="Tetratricopeptide repeat domain"/>
    <property type="match status" value="1"/>
</dbReference>